<evidence type="ECO:0000313" key="2">
    <source>
        <dbReference type="EMBL" id="RKP16263.1"/>
    </source>
</evidence>
<dbReference type="SUPFAM" id="SSF51197">
    <property type="entry name" value="Clavaminate synthase-like"/>
    <property type="match status" value="1"/>
</dbReference>
<reference evidence="3" key="1">
    <citation type="journal article" date="2018" name="Nat. Microbiol.">
        <title>Leveraging single-cell genomics to expand the fungal tree of life.</title>
        <authorList>
            <person name="Ahrendt S.R."/>
            <person name="Quandt C.A."/>
            <person name="Ciobanu D."/>
            <person name="Clum A."/>
            <person name="Salamov A."/>
            <person name="Andreopoulos B."/>
            <person name="Cheng J.F."/>
            <person name="Woyke T."/>
            <person name="Pelin A."/>
            <person name="Henrissat B."/>
            <person name="Reynolds N.K."/>
            <person name="Benny G.L."/>
            <person name="Smith M.E."/>
            <person name="James T.Y."/>
            <person name="Grigoriev I.V."/>
        </authorList>
    </citation>
    <scope>NUCLEOTIDE SEQUENCE [LARGE SCALE GENOMIC DNA]</scope>
    <source>
        <strain evidence="3">CSF55</strain>
    </source>
</reference>
<gene>
    <name evidence="2" type="ORF">ROZALSC1DRAFT_25481</name>
</gene>
<feature type="region of interest" description="Disordered" evidence="1">
    <location>
        <begin position="1"/>
        <end position="20"/>
    </location>
</feature>
<sequence length="280" mass="32921">MTSYVISEKKKKDRRLKERRRYFEKKKNPEYVLMRQKQREEEYQRNKKPVTYYIDKVKDTFTNELLRKNYEDLSRNGYFLISGKLSRNIISQLVKQARSRLKNYSSIFQTKEQAESEADFETKRGQCEVDDTGNFVVWLRSLIVENLGPKYSPVDLLFLRSLRGCEDQAIHCDHDPKRAKEYADNFPLSAILAIQEGSKLVIHHEDLNYVKKNRFVTMSSRREVEIPLGSVLIFHGFLPHGGAAYTSDNYRVHFNIVTNDFKSKENATYLVDVLNDLSLK</sequence>
<evidence type="ECO:0000313" key="3">
    <source>
        <dbReference type="Proteomes" id="UP000281549"/>
    </source>
</evidence>
<evidence type="ECO:0008006" key="4">
    <source>
        <dbReference type="Google" id="ProtNLM"/>
    </source>
</evidence>
<feature type="compositionally biased region" description="Basic residues" evidence="1">
    <location>
        <begin position="9"/>
        <end position="20"/>
    </location>
</feature>
<accession>A0A4P9YAH6</accession>
<proteinExistence type="predicted"/>
<dbReference type="EMBL" id="ML006760">
    <property type="protein sequence ID" value="RKP16263.1"/>
    <property type="molecule type" value="Genomic_DNA"/>
</dbReference>
<dbReference type="Gene3D" id="2.60.120.620">
    <property type="entry name" value="q2cbj1_9rhob like domain"/>
    <property type="match status" value="1"/>
</dbReference>
<dbReference type="AlphaFoldDB" id="A0A4P9YAH6"/>
<dbReference type="Proteomes" id="UP000281549">
    <property type="component" value="Unassembled WGS sequence"/>
</dbReference>
<name>A0A4P9YAH6_ROZAC</name>
<organism evidence="2 3">
    <name type="scientific">Rozella allomycis (strain CSF55)</name>
    <dbReference type="NCBI Taxonomy" id="988480"/>
    <lineage>
        <taxon>Eukaryota</taxon>
        <taxon>Fungi</taxon>
        <taxon>Fungi incertae sedis</taxon>
        <taxon>Cryptomycota</taxon>
        <taxon>Cryptomycota incertae sedis</taxon>
        <taxon>Rozella</taxon>
    </lineage>
</organism>
<evidence type="ECO:0000256" key="1">
    <source>
        <dbReference type="SAM" id="MobiDB-lite"/>
    </source>
</evidence>
<protein>
    <recommendedName>
        <fullName evidence="4">Phytanoyl-CoA dioxygenase</fullName>
    </recommendedName>
</protein>